<sequence>MPRKKQSEIEMLEQEIKRGNIHALYNIGFMYLVGEDVEKDEAKAVQYFKKGCTHQDGRCMQALAMCYRYGDGVEQDESRTLYWLKAGAKIEDPGCMYHYALALLEKDDQSEEAIALMKAAAGKKNKDARTWLKQHGYQQPSWWQRLGGKRT</sequence>
<dbReference type="AlphaFoldDB" id="A0A9D1HNX8"/>
<dbReference type="InterPro" id="IPR011990">
    <property type="entry name" value="TPR-like_helical_dom_sf"/>
</dbReference>
<accession>A0A9D1HNX8</accession>
<evidence type="ECO:0000313" key="2">
    <source>
        <dbReference type="Proteomes" id="UP000824175"/>
    </source>
</evidence>
<dbReference type="EMBL" id="DVMJ01000051">
    <property type="protein sequence ID" value="HIU13576.1"/>
    <property type="molecule type" value="Genomic_DNA"/>
</dbReference>
<dbReference type="SMART" id="SM00671">
    <property type="entry name" value="SEL1"/>
    <property type="match status" value="2"/>
</dbReference>
<name>A0A9D1HNX8_9FIRM</name>
<dbReference type="Gene3D" id="1.25.40.10">
    <property type="entry name" value="Tetratricopeptide repeat domain"/>
    <property type="match status" value="1"/>
</dbReference>
<proteinExistence type="predicted"/>
<dbReference type="PANTHER" id="PTHR11102:SF160">
    <property type="entry name" value="ERAD-ASSOCIATED E3 UBIQUITIN-PROTEIN LIGASE COMPONENT HRD3"/>
    <property type="match status" value="1"/>
</dbReference>
<protein>
    <submittedName>
        <fullName evidence="1">Sel1 repeat family protein</fullName>
    </submittedName>
</protein>
<dbReference type="InterPro" id="IPR006597">
    <property type="entry name" value="Sel1-like"/>
</dbReference>
<organism evidence="1 2">
    <name type="scientific">Candidatus Fimiplasma intestinipullorum</name>
    <dbReference type="NCBI Taxonomy" id="2840825"/>
    <lineage>
        <taxon>Bacteria</taxon>
        <taxon>Bacillati</taxon>
        <taxon>Bacillota</taxon>
        <taxon>Clostridia</taxon>
        <taxon>Eubacteriales</taxon>
        <taxon>Candidatus Fimiplasma</taxon>
    </lineage>
</organism>
<reference evidence="1" key="2">
    <citation type="journal article" date="2021" name="PeerJ">
        <title>Extensive microbial diversity within the chicken gut microbiome revealed by metagenomics and culture.</title>
        <authorList>
            <person name="Gilroy R."/>
            <person name="Ravi A."/>
            <person name="Getino M."/>
            <person name="Pursley I."/>
            <person name="Horton D.L."/>
            <person name="Alikhan N.F."/>
            <person name="Baker D."/>
            <person name="Gharbi K."/>
            <person name="Hall N."/>
            <person name="Watson M."/>
            <person name="Adriaenssens E.M."/>
            <person name="Foster-Nyarko E."/>
            <person name="Jarju S."/>
            <person name="Secka A."/>
            <person name="Antonio M."/>
            <person name="Oren A."/>
            <person name="Chaudhuri R.R."/>
            <person name="La Ragione R."/>
            <person name="Hildebrand F."/>
            <person name="Pallen M.J."/>
        </authorList>
    </citation>
    <scope>NUCLEOTIDE SEQUENCE</scope>
    <source>
        <strain evidence="1">CHK195-11698</strain>
    </source>
</reference>
<dbReference type="InterPro" id="IPR050767">
    <property type="entry name" value="Sel1_AlgK"/>
</dbReference>
<dbReference type="PANTHER" id="PTHR11102">
    <property type="entry name" value="SEL-1-LIKE PROTEIN"/>
    <property type="match status" value="1"/>
</dbReference>
<dbReference type="SUPFAM" id="SSF81901">
    <property type="entry name" value="HCP-like"/>
    <property type="match status" value="1"/>
</dbReference>
<reference evidence="1" key="1">
    <citation type="submission" date="2020-10" db="EMBL/GenBank/DDBJ databases">
        <authorList>
            <person name="Gilroy R."/>
        </authorList>
    </citation>
    <scope>NUCLEOTIDE SEQUENCE</scope>
    <source>
        <strain evidence="1">CHK195-11698</strain>
    </source>
</reference>
<gene>
    <name evidence="1" type="ORF">IAD15_05850</name>
</gene>
<dbReference type="Pfam" id="PF08238">
    <property type="entry name" value="Sel1"/>
    <property type="match status" value="3"/>
</dbReference>
<dbReference type="Proteomes" id="UP000824175">
    <property type="component" value="Unassembled WGS sequence"/>
</dbReference>
<evidence type="ECO:0000313" key="1">
    <source>
        <dbReference type="EMBL" id="HIU13576.1"/>
    </source>
</evidence>
<comment type="caution">
    <text evidence="1">The sequence shown here is derived from an EMBL/GenBank/DDBJ whole genome shotgun (WGS) entry which is preliminary data.</text>
</comment>